<dbReference type="InterPro" id="IPR005174">
    <property type="entry name" value="KIB1-4_b-propeller"/>
</dbReference>
<dbReference type="Proteomes" id="UP001291623">
    <property type="component" value="Unassembled WGS sequence"/>
</dbReference>
<evidence type="ECO:0000259" key="1">
    <source>
        <dbReference type="Pfam" id="PF03478"/>
    </source>
</evidence>
<feature type="domain" description="KIB1-4 beta-propeller" evidence="1">
    <location>
        <begin position="31"/>
        <end position="144"/>
    </location>
</feature>
<sequence>MGVILLDFYRRSNCSIPDTLNLVKELMPRIVDSDTICNKREGLLFICNEMKSSDGAFLDENESYGVQEFHVYKIIIIDDDDQTTTYEEVKDLGNRTVFLGSSATLAVEQASGGRGRSRIYFTDDCSEAYISYERGDGKDMAIYNLLDGTIQPHHTCESYHKFSPPLWDLKNGACQIFNPIKLFAQLNVV</sequence>
<organism evidence="2 3">
    <name type="scientific">Anisodus tanguticus</name>
    <dbReference type="NCBI Taxonomy" id="243964"/>
    <lineage>
        <taxon>Eukaryota</taxon>
        <taxon>Viridiplantae</taxon>
        <taxon>Streptophyta</taxon>
        <taxon>Embryophyta</taxon>
        <taxon>Tracheophyta</taxon>
        <taxon>Spermatophyta</taxon>
        <taxon>Magnoliopsida</taxon>
        <taxon>eudicotyledons</taxon>
        <taxon>Gunneridae</taxon>
        <taxon>Pentapetalae</taxon>
        <taxon>asterids</taxon>
        <taxon>lamiids</taxon>
        <taxon>Solanales</taxon>
        <taxon>Solanaceae</taxon>
        <taxon>Solanoideae</taxon>
        <taxon>Hyoscyameae</taxon>
        <taxon>Anisodus</taxon>
    </lineage>
</organism>
<protein>
    <recommendedName>
        <fullName evidence="1">KIB1-4 beta-propeller domain-containing protein</fullName>
    </recommendedName>
</protein>
<reference evidence="2" key="1">
    <citation type="submission" date="2023-12" db="EMBL/GenBank/DDBJ databases">
        <title>Genome assembly of Anisodus tanguticus.</title>
        <authorList>
            <person name="Wang Y.-J."/>
        </authorList>
    </citation>
    <scope>NUCLEOTIDE SEQUENCE</scope>
    <source>
        <strain evidence="2">KB-2021</strain>
        <tissue evidence="2">Leaf</tissue>
    </source>
</reference>
<comment type="caution">
    <text evidence="2">The sequence shown here is derived from an EMBL/GenBank/DDBJ whole genome shotgun (WGS) entry which is preliminary data.</text>
</comment>
<dbReference type="PANTHER" id="PTHR44259:SF17">
    <property type="entry name" value="F-BOX PROTEIN SKIP23-LIKE"/>
    <property type="match status" value="1"/>
</dbReference>
<dbReference type="InterPro" id="IPR050942">
    <property type="entry name" value="F-box_BR-signaling"/>
</dbReference>
<dbReference type="Pfam" id="PF03478">
    <property type="entry name" value="Beta-prop_KIB1-4"/>
    <property type="match status" value="1"/>
</dbReference>
<dbReference type="PANTHER" id="PTHR44259">
    <property type="entry name" value="OS07G0183000 PROTEIN-RELATED"/>
    <property type="match status" value="1"/>
</dbReference>
<dbReference type="AlphaFoldDB" id="A0AAE1T0W4"/>
<proteinExistence type="predicted"/>
<gene>
    <name evidence="2" type="ORF">RND71_001827</name>
</gene>
<dbReference type="EMBL" id="JAVYJV010000001">
    <property type="protein sequence ID" value="KAK4379965.1"/>
    <property type="molecule type" value="Genomic_DNA"/>
</dbReference>
<evidence type="ECO:0000313" key="2">
    <source>
        <dbReference type="EMBL" id="KAK4379965.1"/>
    </source>
</evidence>
<keyword evidence="3" id="KW-1185">Reference proteome</keyword>
<accession>A0AAE1T0W4</accession>
<evidence type="ECO:0000313" key="3">
    <source>
        <dbReference type="Proteomes" id="UP001291623"/>
    </source>
</evidence>
<name>A0AAE1T0W4_9SOLA</name>